<sequence>MNPLKINHQTDQSPEEIIFNHSSSDSSSSSDSPLADCSTSMQIVVAINCSLASITGATLPFC</sequence>
<dbReference type="EMBL" id="BX548175">
    <property type="protein sequence ID" value="CAX32163.1"/>
    <property type="molecule type" value="Genomic_DNA"/>
</dbReference>
<evidence type="ECO:0000313" key="3">
    <source>
        <dbReference type="Proteomes" id="UP000001423"/>
    </source>
</evidence>
<protein>
    <submittedName>
        <fullName evidence="2">Uncharacterized protein</fullName>
    </submittedName>
</protein>
<gene>
    <name evidence="2" type="ordered locus">PMT_2644</name>
</gene>
<reference evidence="2 3" key="1">
    <citation type="journal article" date="2003" name="Nature">
        <title>Genome divergence in two Prochlorococcus ecotypes reflects oceanic niche differentiation.</title>
        <authorList>
            <person name="Rocap G."/>
            <person name="Larimer F.W."/>
            <person name="Lamerdin J.E."/>
            <person name="Malfatti S."/>
            <person name="Chain P."/>
            <person name="Ahlgren N.A."/>
            <person name="Arellano A."/>
            <person name="Coleman M."/>
            <person name="Hauser L."/>
            <person name="Hess W.R."/>
            <person name="Johnson Z.I."/>
            <person name="Land M.L."/>
            <person name="Lindell D."/>
            <person name="Post A.F."/>
            <person name="Regala W."/>
            <person name="Shah M."/>
            <person name="Shaw S.L."/>
            <person name="Steglich C."/>
            <person name="Sullivan M.B."/>
            <person name="Ting C.S."/>
            <person name="Tolonen A."/>
            <person name="Webb E.A."/>
            <person name="Zinser E.R."/>
            <person name="Chisholm S.W."/>
        </authorList>
    </citation>
    <scope>NUCLEOTIDE SEQUENCE [LARGE SCALE GENOMIC DNA]</scope>
    <source>
        <strain evidence="3">MIT 9313</strain>
    </source>
</reference>
<keyword evidence="3" id="KW-1185">Reference proteome</keyword>
<evidence type="ECO:0000313" key="2">
    <source>
        <dbReference type="EMBL" id="CAX32163.1"/>
    </source>
</evidence>
<accession>B9ES28</accession>
<evidence type="ECO:0000256" key="1">
    <source>
        <dbReference type="SAM" id="MobiDB-lite"/>
    </source>
</evidence>
<dbReference type="HOGENOM" id="CLU_2900600_0_0_3"/>
<name>B9ES28_PROMM</name>
<organism evidence="2 3">
    <name type="scientific">Prochlorococcus marinus (strain MIT 9313)</name>
    <dbReference type="NCBI Taxonomy" id="74547"/>
    <lineage>
        <taxon>Bacteria</taxon>
        <taxon>Bacillati</taxon>
        <taxon>Cyanobacteriota</taxon>
        <taxon>Cyanophyceae</taxon>
        <taxon>Synechococcales</taxon>
        <taxon>Prochlorococcaceae</taxon>
        <taxon>Prochlorococcus</taxon>
    </lineage>
</organism>
<feature type="region of interest" description="Disordered" evidence="1">
    <location>
        <begin position="1"/>
        <end position="35"/>
    </location>
</feature>
<dbReference type="KEGG" id="pmt:PMT_2644"/>
<dbReference type="Proteomes" id="UP000001423">
    <property type="component" value="Chromosome"/>
</dbReference>
<feature type="compositionally biased region" description="Low complexity" evidence="1">
    <location>
        <begin position="22"/>
        <end position="32"/>
    </location>
</feature>
<proteinExistence type="predicted"/>
<dbReference type="AlphaFoldDB" id="B9ES28"/>